<dbReference type="RefSeq" id="WP_059070342.1">
    <property type="nucleotide sequence ID" value="NZ_LNAL01000006.1"/>
</dbReference>
<organism evidence="1 2">
    <name type="scientific">Solirubrum puertoriconensis</name>
    <dbReference type="NCBI Taxonomy" id="1751427"/>
    <lineage>
        <taxon>Bacteria</taxon>
        <taxon>Pseudomonadati</taxon>
        <taxon>Bacteroidota</taxon>
        <taxon>Cytophagia</taxon>
        <taxon>Cytophagales</taxon>
    </lineage>
</organism>
<accession>A0A9X0HMR7</accession>
<keyword evidence="2" id="KW-1185">Reference proteome</keyword>
<name>A0A9X0HMR7_SOLP1</name>
<evidence type="ECO:0000313" key="2">
    <source>
        <dbReference type="Proteomes" id="UP000054223"/>
    </source>
</evidence>
<proteinExistence type="predicted"/>
<protein>
    <submittedName>
        <fullName evidence="1">Uncharacterized protein</fullName>
    </submittedName>
</protein>
<reference evidence="1 2" key="1">
    <citation type="submission" date="2015-11" db="EMBL/GenBank/DDBJ databases">
        <title>Solirubrum puertoriconensis gen. nov. an environmental bacteria isolated in Puerto Rico.</title>
        <authorList>
            <person name="Cuebas-Irizarry M.F."/>
            <person name="Montalvo-Rodriguez R."/>
        </authorList>
    </citation>
    <scope>NUCLEOTIDE SEQUENCE [LARGE SCALE GENOMIC DNA]</scope>
    <source>
        <strain evidence="1 2">MC1A</strain>
    </source>
</reference>
<sequence length="79" mass="8728">MLQVQLSGAGFYEVNWPNTEVVGGVTYVRPGVRESVRVFLPDDALEVEVYAGDLKNGRLVYRGPAAEAAQLRYLANRTN</sequence>
<comment type="caution">
    <text evidence="1">The sequence shown here is derived from an EMBL/GenBank/DDBJ whole genome shotgun (WGS) entry which is preliminary data.</text>
</comment>
<evidence type="ECO:0000313" key="1">
    <source>
        <dbReference type="EMBL" id="KUG08654.1"/>
    </source>
</evidence>
<dbReference type="EMBL" id="LNAL01000006">
    <property type="protein sequence ID" value="KUG08654.1"/>
    <property type="molecule type" value="Genomic_DNA"/>
</dbReference>
<dbReference type="OrthoDB" id="885137at2"/>
<gene>
    <name evidence="1" type="ORF">ASU33_10940</name>
</gene>
<dbReference type="Proteomes" id="UP000054223">
    <property type="component" value="Unassembled WGS sequence"/>
</dbReference>
<dbReference type="AlphaFoldDB" id="A0A9X0HMR7"/>